<sequence length="281" mass="31328">MQKTLKKYFAIFALPTLIAFALAFLIPFLMGIYLSFTEFTTVVDAKWVGLRNYIEVFTQNQDFLNALWFTVRFTVVSIVTINVLSFALAMLLTKGIRGTNLYRTVFFMPNLIGGIVLGYIWQLIINGVLYSFGVTITAKPEYGFWGLVILMNWQLIGYMMIIYIAGILNIPPDMIEAAGIDGASSFQILRKITIPLVMPSVTICTFLTLTNSFKLFDQNLALTAGAPSKQTAMLALDIYNTFYGRAGSEGVGQAKAVLFFIMVAAIALTQLYLTRSKEVEN</sequence>
<feature type="transmembrane region" description="Helical" evidence="7">
    <location>
        <begin position="104"/>
        <end position="124"/>
    </location>
</feature>
<dbReference type="CDD" id="cd06261">
    <property type="entry name" value="TM_PBP2"/>
    <property type="match status" value="1"/>
</dbReference>
<dbReference type="PROSITE" id="PS50928">
    <property type="entry name" value="ABC_TM1"/>
    <property type="match status" value="1"/>
</dbReference>
<dbReference type="InterPro" id="IPR000515">
    <property type="entry name" value="MetI-like"/>
</dbReference>
<protein>
    <submittedName>
        <fullName evidence="9">Carbohydrate ABC transporter membrane protein 1 (CUT1 family)</fullName>
    </submittedName>
</protein>
<evidence type="ECO:0000313" key="10">
    <source>
        <dbReference type="Proteomes" id="UP000294682"/>
    </source>
</evidence>
<evidence type="ECO:0000259" key="8">
    <source>
        <dbReference type="PROSITE" id="PS50928"/>
    </source>
</evidence>
<evidence type="ECO:0000256" key="2">
    <source>
        <dbReference type="ARBA" id="ARBA00022448"/>
    </source>
</evidence>
<evidence type="ECO:0000313" key="9">
    <source>
        <dbReference type="EMBL" id="TCL41321.1"/>
    </source>
</evidence>
<comment type="caution">
    <text evidence="9">The sequence shown here is derived from an EMBL/GenBank/DDBJ whole genome shotgun (WGS) entry which is preliminary data.</text>
</comment>
<keyword evidence="2 7" id="KW-0813">Transport</keyword>
<feature type="transmembrane region" description="Helical" evidence="7">
    <location>
        <begin position="12"/>
        <end position="36"/>
    </location>
</feature>
<evidence type="ECO:0000256" key="7">
    <source>
        <dbReference type="RuleBase" id="RU363032"/>
    </source>
</evidence>
<evidence type="ECO:0000256" key="6">
    <source>
        <dbReference type="ARBA" id="ARBA00023136"/>
    </source>
</evidence>
<dbReference type="GO" id="GO:0055085">
    <property type="term" value="P:transmembrane transport"/>
    <property type="evidence" value="ECO:0007669"/>
    <property type="project" value="InterPro"/>
</dbReference>
<keyword evidence="3" id="KW-1003">Cell membrane</keyword>
<evidence type="ECO:0000256" key="5">
    <source>
        <dbReference type="ARBA" id="ARBA00022989"/>
    </source>
</evidence>
<dbReference type="Proteomes" id="UP000294682">
    <property type="component" value="Unassembled WGS sequence"/>
</dbReference>
<reference evidence="9 10" key="1">
    <citation type="submission" date="2019-03" db="EMBL/GenBank/DDBJ databases">
        <title>Genomic Encyclopedia of Type Strains, Phase IV (KMG-IV): sequencing the most valuable type-strain genomes for metagenomic binning, comparative biology and taxonomic classification.</title>
        <authorList>
            <person name="Goeker M."/>
        </authorList>
    </citation>
    <scope>NUCLEOTIDE SEQUENCE [LARGE SCALE GENOMIC DNA]</scope>
    <source>
        <strain evidence="9 10">DSM 100433</strain>
    </source>
</reference>
<feature type="transmembrane region" description="Helical" evidence="7">
    <location>
        <begin position="66"/>
        <end position="92"/>
    </location>
</feature>
<dbReference type="PANTHER" id="PTHR30193:SF37">
    <property type="entry name" value="INNER MEMBRANE ABC TRANSPORTER PERMEASE PROTEIN YCJO"/>
    <property type="match status" value="1"/>
</dbReference>
<keyword evidence="5 7" id="KW-1133">Transmembrane helix</keyword>
<feature type="transmembrane region" description="Helical" evidence="7">
    <location>
        <begin position="144"/>
        <end position="168"/>
    </location>
</feature>
<keyword evidence="6 7" id="KW-0472">Membrane</keyword>
<accession>A0A9X8Y787</accession>
<comment type="similarity">
    <text evidence="7">Belongs to the binding-protein-dependent transport system permease family.</text>
</comment>
<dbReference type="InterPro" id="IPR035906">
    <property type="entry name" value="MetI-like_sf"/>
</dbReference>
<dbReference type="Pfam" id="PF00528">
    <property type="entry name" value="BPD_transp_1"/>
    <property type="match status" value="1"/>
</dbReference>
<dbReference type="PANTHER" id="PTHR30193">
    <property type="entry name" value="ABC TRANSPORTER PERMEASE PROTEIN"/>
    <property type="match status" value="1"/>
</dbReference>
<dbReference type="AlphaFoldDB" id="A0A9X8Y787"/>
<organism evidence="9 10">
    <name type="scientific">Harryflintia acetispora</name>
    <dbReference type="NCBI Taxonomy" id="1849041"/>
    <lineage>
        <taxon>Bacteria</taxon>
        <taxon>Bacillati</taxon>
        <taxon>Bacillota</taxon>
        <taxon>Clostridia</taxon>
        <taxon>Eubacteriales</taxon>
        <taxon>Oscillospiraceae</taxon>
        <taxon>Harryflintia</taxon>
    </lineage>
</organism>
<dbReference type="OrthoDB" id="9786413at2"/>
<gene>
    <name evidence="9" type="ORF">EDD78_11426</name>
</gene>
<proteinExistence type="inferred from homology"/>
<name>A0A9X8Y787_9FIRM</name>
<feature type="transmembrane region" description="Helical" evidence="7">
    <location>
        <begin position="256"/>
        <end position="273"/>
    </location>
</feature>
<evidence type="ECO:0000256" key="3">
    <source>
        <dbReference type="ARBA" id="ARBA00022475"/>
    </source>
</evidence>
<dbReference type="InterPro" id="IPR051393">
    <property type="entry name" value="ABC_transporter_permease"/>
</dbReference>
<comment type="subcellular location">
    <subcellularLocation>
        <location evidence="1 7">Cell membrane</location>
        <topology evidence="1 7">Multi-pass membrane protein</topology>
    </subcellularLocation>
</comment>
<evidence type="ECO:0000256" key="1">
    <source>
        <dbReference type="ARBA" id="ARBA00004651"/>
    </source>
</evidence>
<evidence type="ECO:0000256" key="4">
    <source>
        <dbReference type="ARBA" id="ARBA00022692"/>
    </source>
</evidence>
<dbReference type="SUPFAM" id="SSF161098">
    <property type="entry name" value="MetI-like"/>
    <property type="match status" value="1"/>
</dbReference>
<dbReference type="GO" id="GO:0005886">
    <property type="term" value="C:plasma membrane"/>
    <property type="evidence" value="ECO:0007669"/>
    <property type="project" value="UniProtKB-SubCell"/>
</dbReference>
<feature type="transmembrane region" description="Helical" evidence="7">
    <location>
        <begin position="188"/>
        <end position="209"/>
    </location>
</feature>
<dbReference type="RefSeq" id="WP_079698566.1">
    <property type="nucleotide sequence ID" value="NZ_JADNAH010000040.1"/>
</dbReference>
<keyword evidence="10" id="KW-1185">Reference proteome</keyword>
<dbReference type="Gene3D" id="1.10.3720.10">
    <property type="entry name" value="MetI-like"/>
    <property type="match status" value="1"/>
</dbReference>
<dbReference type="EMBL" id="SLUK01000014">
    <property type="protein sequence ID" value="TCL41321.1"/>
    <property type="molecule type" value="Genomic_DNA"/>
</dbReference>
<keyword evidence="4 7" id="KW-0812">Transmembrane</keyword>
<feature type="domain" description="ABC transmembrane type-1" evidence="8">
    <location>
        <begin position="67"/>
        <end position="270"/>
    </location>
</feature>